<organism evidence="2 3">
    <name type="scientific">Aspergillus calidoustus</name>
    <dbReference type="NCBI Taxonomy" id="454130"/>
    <lineage>
        <taxon>Eukaryota</taxon>
        <taxon>Fungi</taxon>
        <taxon>Dikarya</taxon>
        <taxon>Ascomycota</taxon>
        <taxon>Pezizomycotina</taxon>
        <taxon>Eurotiomycetes</taxon>
        <taxon>Eurotiomycetidae</taxon>
        <taxon>Eurotiales</taxon>
        <taxon>Aspergillaceae</taxon>
        <taxon>Aspergillus</taxon>
        <taxon>Aspergillus subgen. Nidulantes</taxon>
    </lineage>
</organism>
<feature type="chain" id="PRO_5006857559" description="Tat pathway signal sequence domain protein" evidence="1">
    <location>
        <begin position="25"/>
        <end position="682"/>
    </location>
</feature>
<dbReference type="Proteomes" id="UP000054771">
    <property type="component" value="Unassembled WGS sequence"/>
</dbReference>
<proteinExistence type="predicted"/>
<protein>
    <recommendedName>
        <fullName evidence="4">Tat pathway signal sequence domain protein</fullName>
    </recommendedName>
</protein>
<evidence type="ECO:0008006" key="4">
    <source>
        <dbReference type="Google" id="ProtNLM"/>
    </source>
</evidence>
<sequence>MLPFTGFHIKTIAWGLFSLSAVLASPQCVSNTPDGPLHITADCMDPIYNTPIIASETDEIMPVPHRRVAGYFNDTTAEFTIYLPLKDAWKGRFFQLVYPLQGSTAEDKTIAFGIESGAYTVRAATGGGYRGDAAVAKLSRQIAREFYGINNPAETDHIYGYIYGGSGGSMQTIGALENTVGVWDGGIALVQGVPMSIPNNFCIHALAGLVLGEKADLVADAVSPGGSGDPFSGLEDHERPVLEEVTALGVPLLGWEDFEGLAGNRTKHLEMFRTVVTANVKRADPGYVHDFWNKDGYLGKEDSKLGQFFRDRLVEFEATVVEVDRGMDGVPVRVKLSHLPEHTPNELEFTILSHVERQETRSDVGSFTGVINKEDQSVFIYSDNNATILASLEKNTPLRADNRWNLAVHAWHRHQLPPMQGGYYGYNYLRKENGEPRYPQRDILLAPSMSRPAAGGGTHTGQITGKLMVIDNLADYDAFAWHADWYRTQVQSALGERFQNNYRLYFNEHADHGMGPPAQDQEHRVVDITGHYDQLLRDLSAWVERDSQPPRGTRYTVENGQVKVAAKASQRAGIQPVVSLTVRGGNQTEIRVGEQLLFVLKAEVPPGTGSIVSVEWDPSGTGDFVRVDVGKPRPKLTSRMRYAFEEPGTYFPVVRVSSHRDGDVDTSFARVMNLGRVRVVVH</sequence>
<dbReference type="AlphaFoldDB" id="A0A0U5G6C4"/>
<keyword evidence="1" id="KW-0732">Signal</keyword>
<evidence type="ECO:0000313" key="2">
    <source>
        <dbReference type="EMBL" id="CEL06429.1"/>
    </source>
</evidence>
<dbReference type="OMA" id="GAYFIET"/>
<name>A0A0U5G6C4_ASPCI</name>
<dbReference type="OrthoDB" id="2580675at2759"/>
<dbReference type="STRING" id="454130.A0A0U5G6C4"/>
<evidence type="ECO:0000256" key="1">
    <source>
        <dbReference type="SAM" id="SignalP"/>
    </source>
</evidence>
<accession>A0A0U5G6C4</accession>
<gene>
    <name evidence="2" type="ORF">ASPCAL09606</name>
</gene>
<keyword evidence="3" id="KW-1185">Reference proteome</keyword>
<reference evidence="3" key="1">
    <citation type="journal article" date="2016" name="Genome Announc.">
        <title>Draft genome sequences of fungus Aspergillus calidoustus.</title>
        <authorList>
            <person name="Horn F."/>
            <person name="Linde J."/>
            <person name="Mattern D.J."/>
            <person name="Walther G."/>
            <person name="Guthke R."/>
            <person name="Scherlach K."/>
            <person name="Martin K."/>
            <person name="Brakhage A.A."/>
            <person name="Petzke L."/>
            <person name="Valiante V."/>
        </authorList>
    </citation>
    <scope>NUCLEOTIDE SEQUENCE [LARGE SCALE GENOMIC DNA]</scope>
    <source>
        <strain evidence="3">SF006504</strain>
    </source>
</reference>
<dbReference type="EMBL" id="CDMC01000008">
    <property type="protein sequence ID" value="CEL06429.1"/>
    <property type="molecule type" value="Genomic_DNA"/>
</dbReference>
<feature type="signal peptide" evidence="1">
    <location>
        <begin position="1"/>
        <end position="24"/>
    </location>
</feature>
<evidence type="ECO:0000313" key="3">
    <source>
        <dbReference type="Proteomes" id="UP000054771"/>
    </source>
</evidence>